<dbReference type="GO" id="GO:0004521">
    <property type="term" value="F:RNA endonuclease activity"/>
    <property type="evidence" value="ECO:0007669"/>
    <property type="project" value="InterPro"/>
</dbReference>
<keyword evidence="5" id="KW-1185">Reference proteome</keyword>
<evidence type="ECO:0000256" key="2">
    <source>
        <dbReference type="ARBA" id="ARBA00022801"/>
    </source>
</evidence>
<keyword evidence="1" id="KW-0540">Nuclease</keyword>
<proteinExistence type="predicted"/>
<feature type="region of interest" description="Disordered" evidence="3">
    <location>
        <begin position="78"/>
        <end position="102"/>
    </location>
</feature>
<dbReference type="SUPFAM" id="SSF53933">
    <property type="entry name" value="Microbial ribonucleases"/>
    <property type="match status" value="1"/>
</dbReference>
<evidence type="ECO:0000313" key="5">
    <source>
        <dbReference type="Proteomes" id="UP000240739"/>
    </source>
</evidence>
<evidence type="ECO:0000256" key="3">
    <source>
        <dbReference type="SAM" id="MobiDB-lite"/>
    </source>
</evidence>
<dbReference type="Proteomes" id="UP000240739">
    <property type="component" value="Unassembled WGS sequence"/>
</dbReference>
<comment type="caution">
    <text evidence="4">The sequence shown here is derived from an EMBL/GenBank/DDBJ whole genome shotgun (WGS) entry which is preliminary data.</text>
</comment>
<dbReference type="EMBL" id="PYYB01000004">
    <property type="protein sequence ID" value="PTL55080.1"/>
    <property type="molecule type" value="Genomic_DNA"/>
</dbReference>
<gene>
    <name evidence="4" type="ORF">C7Y72_20805</name>
</gene>
<dbReference type="InterPro" id="IPR000026">
    <property type="entry name" value="N1-like"/>
</dbReference>
<accession>A0A2T4UCY1</accession>
<reference evidence="4 5" key="1">
    <citation type="submission" date="2018-03" db="EMBL/GenBank/DDBJ databases">
        <title>Aquarubrobacter algicola gen. nov., sp. nov., a novel actinobacterium isolated from shallow eutrophic lake during the end of cyanobacterial harmful algal blooms.</title>
        <authorList>
            <person name="Chun S.J."/>
        </authorList>
    </citation>
    <scope>NUCLEOTIDE SEQUENCE [LARGE SCALE GENOMIC DNA]</scope>
    <source>
        <strain evidence="4 5">Seoho-28</strain>
    </source>
</reference>
<evidence type="ECO:0000313" key="4">
    <source>
        <dbReference type="EMBL" id="PTL55080.1"/>
    </source>
</evidence>
<dbReference type="GO" id="GO:0003723">
    <property type="term" value="F:RNA binding"/>
    <property type="evidence" value="ECO:0007669"/>
    <property type="project" value="InterPro"/>
</dbReference>
<dbReference type="AlphaFoldDB" id="A0A2T4UCY1"/>
<keyword evidence="2" id="KW-0378">Hydrolase</keyword>
<dbReference type="Pfam" id="PF00545">
    <property type="entry name" value="Ribonuclease"/>
    <property type="match status" value="1"/>
</dbReference>
<dbReference type="Gene3D" id="3.10.450.30">
    <property type="entry name" value="Microbial ribonucleases"/>
    <property type="match status" value="1"/>
</dbReference>
<sequence length="125" mass="13629">MRTVLGLVLTLTVIVVAAVSGGDGRRTTTTTTEYAVLPPEATAVLRAIRSGGPFRYRQDGSVFANREGLLPERPRGYYREYTVPTPGSPDRGARRIVTGGDPPEVSYYSRDHYDSFAPIASQQLP</sequence>
<organism evidence="4 5">
    <name type="scientific">Paraconexibacter algicola</name>
    <dbReference type="NCBI Taxonomy" id="2133960"/>
    <lineage>
        <taxon>Bacteria</taxon>
        <taxon>Bacillati</taxon>
        <taxon>Actinomycetota</taxon>
        <taxon>Thermoleophilia</taxon>
        <taxon>Solirubrobacterales</taxon>
        <taxon>Paraconexibacteraceae</taxon>
        <taxon>Paraconexibacter</taxon>
    </lineage>
</organism>
<dbReference type="InterPro" id="IPR016191">
    <property type="entry name" value="Ribonuclease/ribotoxin"/>
</dbReference>
<dbReference type="OrthoDB" id="5326845at2"/>
<evidence type="ECO:0000256" key="1">
    <source>
        <dbReference type="ARBA" id="ARBA00022722"/>
    </source>
</evidence>
<dbReference type="GO" id="GO:0016787">
    <property type="term" value="F:hydrolase activity"/>
    <property type="evidence" value="ECO:0007669"/>
    <property type="project" value="UniProtKB-KW"/>
</dbReference>
<protein>
    <submittedName>
        <fullName evidence="4">Ribonuclease</fullName>
    </submittedName>
</protein>
<name>A0A2T4UCY1_9ACTN</name>